<evidence type="ECO:0000313" key="3">
    <source>
        <dbReference type="Proteomes" id="UP000017184"/>
    </source>
</evidence>
<dbReference type="Proteomes" id="UP000017184">
    <property type="component" value="Chromosome"/>
</dbReference>
<dbReference type="KEGG" id="cbx:Cenrod_0274"/>
<keyword evidence="3" id="KW-1185">Reference proteome</keyword>
<feature type="region of interest" description="Disordered" evidence="1">
    <location>
        <begin position="1"/>
        <end position="30"/>
    </location>
</feature>
<dbReference type="EMBL" id="CP004885">
    <property type="protein sequence ID" value="AGX86399.1"/>
    <property type="molecule type" value="Genomic_DNA"/>
</dbReference>
<accession>U5N8B0</accession>
<protein>
    <submittedName>
        <fullName evidence="2">Uncharacterized protein</fullName>
    </submittedName>
</protein>
<evidence type="ECO:0000256" key="1">
    <source>
        <dbReference type="SAM" id="MobiDB-lite"/>
    </source>
</evidence>
<sequence>MNRNVQSDGMRRPSILPWVNKDGTQEYGTPEATHRRYAGGIWEIGQVPGLE</sequence>
<reference evidence="2 3" key="1">
    <citation type="journal article" date="2013" name="Genome Biol.">
        <title>Genomic analysis reveals key aspects of prokaryotic symbiosis in the phototrophic consortium "Chlorochromatium aggregatum".</title>
        <authorList>
            <person name="Liu Z."/>
            <person name="Muller J."/>
            <person name="Li T."/>
            <person name="Alvey R.M."/>
            <person name="Vogl K."/>
            <person name="Frigaard N.U."/>
            <person name="Rockwell N.C."/>
            <person name="Boyd E.S."/>
            <person name="Tomsho L.P."/>
            <person name="Schuster S.C."/>
            <person name="Henke P."/>
            <person name="Rohde M."/>
            <person name="Overmann J."/>
            <person name="Bryant D.A."/>
        </authorList>
    </citation>
    <scope>NUCLEOTIDE SEQUENCE [LARGE SCALE GENOMIC DNA]</scope>
    <source>
        <strain evidence="2">CR</strain>
    </source>
</reference>
<proteinExistence type="predicted"/>
<name>U5N8B0_9BURK</name>
<gene>
    <name evidence="2" type="ORF">Cenrod_0274</name>
</gene>
<organism evidence="2 3">
    <name type="scientific">Candidatus Symbiobacter mobilis CR</name>
    <dbReference type="NCBI Taxonomy" id="946483"/>
    <lineage>
        <taxon>Bacteria</taxon>
        <taxon>Pseudomonadati</taxon>
        <taxon>Pseudomonadota</taxon>
        <taxon>Betaproteobacteria</taxon>
        <taxon>Burkholderiales</taxon>
        <taxon>Comamonadaceae</taxon>
    </lineage>
</organism>
<dbReference type="AlphaFoldDB" id="U5N8B0"/>
<evidence type="ECO:0000313" key="2">
    <source>
        <dbReference type="EMBL" id="AGX86399.1"/>
    </source>
</evidence>
<dbReference type="HOGENOM" id="CLU_3096890_0_0_4"/>